<evidence type="ECO:0000313" key="2">
    <source>
        <dbReference type="Proteomes" id="UP000222913"/>
    </source>
</evidence>
<comment type="caution">
    <text evidence="1">The sequence shown here is derived from an EMBL/GenBank/DDBJ whole genome shotgun (WGS) entry which is preliminary data.</text>
</comment>
<reference evidence="1 2" key="1">
    <citation type="submission" date="2017-10" db="EMBL/GenBank/DDBJ databases">
        <title>Whole-genome sequence of three Streptococcus macedonicus strains isolated from Italian cheeses of the Veneto region.</title>
        <authorList>
            <person name="Treu L."/>
            <person name="De Diego-Diaz B."/>
            <person name="Papadimitriou K."/>
            <person name="Tsakalidou E."/>
            <person name="Corich V."/>
            <person name="Giacomini A."/>
        </authorList>
    </citation>
    <scope>NUCLEOTIDE SEQUENCE [LARGE SCALE GENOMIC DNA]</scope>
    <source>
        <strain evidence="1 2">27MV</strain>
    </source>
</reference>
<gene>
    <name evidence="1" type="ORF">CS010_00940</name>
</gene>
<proteinExistence type="predicted"/>
<protein>
    <submittedName>
        <fullName evidence="1">Uncharacterized protein</fullName>
    </submittedName>
</protein>
<evidence type="ECO:0000313" key="1">
    <source>
        <dbReference type="EMBL" id="PHV58885.1"/>
    </source>
</evidence>
<dbReference type="Proteomes" id="UP000222913">
    <property type="component" value="Unassembled WGS sequence"/>
</dbReference>
<dbReference type="RefSeq" id="WP_099390310.1">
    <property type="nucleotide sequence ID" value="NZ_PEBM01000007.1"/>
</dbReference>
<organism evidence="1 2">
    <name type="scientific">Streptococcus macedonicus</name>
    <name type="common">Streptococcus gallolyticus macedonicus</name>
    <dbReference type="NCBI Taxonomy" id="59310"/>
    <lineage>
        <taxon>Bacteria</taxon>
        <taxon>Bacillati</taxon>
        <taxon>Bacillota</taxon>
        <taxon>Bacilli</taxon>
        <taxon>Lactobacillales</taxon>
        <taxon>Streptococcaceae</taxon>
        <taxon>Streptococcus</taxon>
    </lineage>
</organism>
<dbReference type="EMBL" id="PEBM01000007">
    <property type="protein sequence ID" value="PHV58885.1"/>
    <property type="molecule type" value="Genomic_DNA"/>
</dbReference>
<accession>A0A2G3NZB6</accession>
<sequence length="68" mass="8205">MIFVKEYVGGIRYNATDWLNHEIELNQHCWKHEIVGYQLGEDFATILVEWVGLTGNEFEEWKYEDFSY</sequence>
<name>A0A2G3NZB6_STRMC</name>
<dbReference type="AlphaFoldDB" id="A0A2G3NZB6"/>